<dbReference type="EMBL" id="GBRH01244880">
    <property type="protein sequence ID" value="JAD53015.1"/>
    <property type="molecule type" value="Transcribed_RNA"/>
</dbReference>
<proteinExistence type="predicted"/>
<organism evidence="1">
    <name type="scientific">Arundo donax</name>
    <name type="common">Giant reed</name>
    <name type="synonym">Donax arundinaceus</name>
    <dbReference type="NCBI Taxonomy" id="35708"/>
    <lineage>
        <taxon>Eukaryota</taxon>
        <taxon>Viridiplantae</taxon>
        <taxon>Streptophyta</taxon>
        <taxon>Embryophyta</taxon>
        <taxon>Tracheophyta</taxon>
        <taxon>Spermatophyta</taxon>
        <taxon>Magnoliopsida</taxon>
        <taxon>Liliopsida</taxon>
        <taxon>Poales</taxon>
        <taxon>Poaceae</taxon>
        <taxon>PACMAD clade</taxon>
        <taxon>Arundinoideae</taxon>
        <taxon>Arundineae</taxon>
        <taxon>Arundo</taxon>
    </lineage>
</organism>
<evidence type="ECO:0000313" key="1">
    <source>
        <dbReference type="EMBL" id="JAD53015.1"/>
    </source>
</evidence>
<name>A0A0A9AVT0_ARUDO</name>
<protein>
    <submittedName>
        <fullName evidence="1">MEN2</fullName>
    </submittedName>
</protein>
<sequence length="43" mass="4642">MYIGQQEVTGHKNHIGICQPKIALSAAIVRSHTICRTCPPPTA</sequence>
<dbReference type="AlphaFoldDB" id="A0A0A9AVT0"/>
<accession>A0A0A9AVT0</accession>
<reference evidence="1" key="1">
    <citation type="submission" date="2014-09" db="EMBL/GenBank/DDBJ databases">
        <authorList>
            <person name="Magalhaes I.L.F."/>
            <person name="Oliveira U."/>
            <person name="Santos F.R."/>
            <person name="Vidigal T.H.D.A."/>
            <person name="Brescovit A.D."/>
            <person name="Santos A.J."/>
        </authorList>
    </citation>
    <scope>NUCLEOTIDE SEQUENCE</scope>
    <source>
        <tissue evidence="1">Shoot tissue taken approximately 20 cm above the soil surface</tissue>
    </source>
</reference>
<reference evidence="1" key="2">
    <citation type="journal article" date="2015" name="Data Brief">
        <title>Shoot transcriptome of the giant reed, Arundo donax.</title>
        <authorList>
            <person name="Barrero R.A."/>
            <person name="Guerrero F.D."/>
            <person name="Moolhuijzen P."/>
            <person name="Goolsby J.A."/>
            <person name="Tidwell J."/>
            <person name="Bellgard S.E."/>
            <person name="Bellgard M.I."/>
        </authorList>
    </citation>
    <scope>NUCLEOTIDE SEQUENCE</scope>
    <source>
        <tissue evidence="1">Shoot tissue taken approximately 20 cm above the soil surface</tissue>
    </source>
</reference>